<comment type="caution">
    <text evidence="1">The sequence shown here is derived from an EMBL/GenBank/DDBJ whole genome shotgun (WGS) entry which is preliminary data.</text>
</comment>
<organism evidence="1 2">
    <name type="scientific">Vreelandella nigrificans</name>
    <dbReference type="NCBI Taxonomy" id="2042704"/>
    <lineage>
        <taxon>Bacteria</taxon>
        <taxon>Pseudomonadati</taxon>
        <taxon>Pseudomonadota</taxon>
        <taxon>Gammaproteobacteria</taxon>
        <taxon>Oceanospirillales</taxon>
        <taxon>Halomonadaceae</taxon>
        <taxon>Vreelandella</taxon>
    </lineage>
</organism>
<dbReference type="Proteomes" id="UP000218677">
    <property type="component" value="Unassembled WGS sequence"/>
</dbReference>
<gene>
    <name evidence="1" type="ORF">CPA45_04190</name>
</gene>
<reference evidence="2" key="1">
    <citation type="submission" date="2017-09" db="EMBL/GenBank/DDBJ databases">
        <authorList>
            <person name="Cho G.-S."/>
            <person name="Oguntoyinbo F.A."/>
            <person name="Cnockaert M."/>
            <person name="Kabisch J."/>
            <person name="Neve H."/>
            <person name="Bockelmann W."/>
            <person name="Wenning M."/>
            <person name="Franz C.M."/>
            <person name="Vandamme P."/>
        </authorList>
    </citation>
    <scope>NUCLEOTIDE SEQUENCE [LARGE SCALE GENOMIC DNA]</scope>
    <source>
        <strain evidence="2">MBT G8648</strain>
    </source>
</reference>
<evidence type="ECO:0000313" key="1">
    <source>
        <dbReference type="EMBL" id="PCF96916.1"/>
    </source>
</evidence>
<evidence type="ECO:0000313" key="2">
    <source>
        <dbReference type="Proteomes" id="UP000218677"/>
    </source>
</evidence>
<sequence>MTSIAPQAPVVTLEAPNTLMDTDTFAIHVQELLMDDQRAPGMVLLHHHISKDFEEGGFSFINVPAAHMLALDLDDATITRMANIDEGRRYSIVFKHYQHAQAYLAKHYGLPLADPRDPAPADASPRRSVIVVPAPLSTPPRLTRRPLSTTAFSPFGVMHMSKKQPIRVFLDQEIHSRYLIQAGTNGLTPSALGEHLIQYGLTQLERGEKAPLNVPAGDASPAPHGNEA</sequence>
<keyword evidence="2" id="KW-1185">Reference proteome</keyword>
<proteinExistence type="predicted"/>
<accession>A0A2A4HQ90</accession>
<dbReference type="EMBL" id="NWUX01000002">
    <property type="protein sequence ID" value="PCF96916.1"/>
    <property type="molecule type" value="Genomic_DNA"/>
</dbReference>
<dbReference type="RefSeq" id="WP_096650380.1">
    <property type="nucleotide sequence ID" value="NZ_NWUX01000002.1"/>
</dbReference>
<name>A0A2A4HQ90_9GAMM</name>
<protein>
    <submittedName>
        <fullName evidence="1">Uncharacterized protein</fullName>
    </submittedName>
</protein>
<dbReference type="AlphaFoldDB" id="A0A2A4HQ90"/>
<dbReference type="OrthoDB" id="6159487at2"/>